<dbReference type="AlphaFoldDB" id="A0A8T0QKJ0"/>
<evidence type="ECO:0000256" key="1">
    <source>
        <dbReference type="SAM" id="MobiDB-lite"/>
    </source>
</evidence>
<dbReference type="EMBL" id="CM029049">
    <property type="protein sequence ID" value="KAG2573232.1"/>
    <property type="molecule type" value="Genomic_DNA"/>
</dbReference>
<gene>
    <name evidence="2" type="ORF">PVAP13_7KG247055</name>
</gene>
<evidence type="ECO:0000313" key="3">
    <source>
        <dbReference type="Proteomes" id="UP000823388"/>
    </source>
</evidence>
<feature type="region of interest" description="Disordered" evidence="1">
    <location>
        <begin position="98"/>
        <end position="170"/>
    </location>
</feature>
<proteinExistence type="predicted"/>
<organism evidence="2 3">
    <name type="scientific">Panicum virgatum</name>
    <name type="common">Blackwell switchgrass</name>
    <dbReference type="NCBI Taxonomy" id="38727"/>
    <lineage>
        <taxon>Eukaryota</taxon>
        <taxon>Viridiplantae</taxon>
        <taxon>Streptophyta</taxon>
        <taxon>Embryophyta</taxon>
        <taxon>Tracheophyta</taxon>
        <taxon>Spermatophyta</taxon>
        <taxon>Magnoliopsida</taxon>
        <taxon>Liliopsida</taxon>
        <taxon>Poales</taxon>
        <taxon>Poaceae</taxon>
        <taxon>PACMAD clade</taxon>
        <taxon>Panicoideae</taxon>
        <taxon>Panicodae</taxon>
        <taxon>Paniceae</taxon>
        <taxon>Panicinae</taxon>
        <taxon>Panicum</taxon>
        <taxon>Panicum sect. Hiantes</taxon>
    </lineage>
</organism>
<evidence type="ECO:0000313" key="2">
    <source>
        <dbReference type="EMBL" id="KAG2573232.1"/>
    </source>
</evidence>
<keyword evidence="3" id="KW-1185">Reference proteome</keyword>
<feature type="compositionally biased region" description="Low complexity" evidence="1">
    <location>
        <begin position="121"/>
        <end position="140"/>
    </location>
</feature>
<sequence length="170" mass="17831">MVRQDAELRDRRLPSFLSALAHWVAWLSRFARRGGTPAVGSSASSPCASPSSVSPISFIVSPHGAAELCGAPARGSLAVCPGPTNACGLWPRSLARRGQASAGVDSGAPHGTELRRVLAGSSSSSQHRRPSSTSTSFNSSEEVPPRAASSRSVPEQRKRSERQAYDVDPP</sequence>
<protein>
    <submittedName>
        <fullName evidence="2">Uncharacterized protein</fullName>
    </submittedName>
</protein>
<accession>A0A8T0QKJ0</accession>
<comment type="caution">
    <text evidence="2">The sequence shown here is derived from an EMBL/GenBank/DDBJ whole genome shotgun (WGS) entry which is preliminary data.</text>
</comment>
<reference evidence="2" key="1">
    <citation type="submission" date="2020-05" db="EMBL/GenBank/DDBJ databases">
        <title>WGS assembly of Panicum virgatum.</title>
        <authorList>
            <person name="Lovell J.T."/>
            <person name="Jenkins J."/>
            <person name="Shu S."/>
            <person name="Juenger T.E."/>
            <person name="Schmutz J."/>
        </authorList>
    </citation>
    <scope>NUCLEOTIDE SEQUENCE</scope>
    <source>
        <strain evidence="2">AP13</strain>
    </source>
</reference>
<feature type="compositionally biased region" description="Basic and acidic residues" evidence="1">
    <location>
        <begin position="154"/>
        <end position="170"/>
    </location>
</feature>
<name>A0A8T0QKJ0_PANVG</name>
<dbReference type="Proteomes" id="UP000823388">
    <property type="component" value="Chromosome 7K"/>
</dbReference>